<dbReference type="EMBL" id="JAAXOO010000007">
    <property type="protein sequence ID" value="NKY36451.1"/>
    <property type="molecule type" value="Genomic_DNA"/>
</dbReference>
<keyword evidence="3" id="KW-0443">Lipid metabolism</keyword>
<dbReference type="Proteomes" id="UP000565715">
    <property type="component" value="Unassembled WGS sequence"/>
</dbReference>
<dbReference type="GO" id="GO:0003847">
    <property type="term" value="F:1-alkyl-2-acetylglycerophosphocholine esterase activity"/>
    <property type="evidence" value="ECO:0007669"/>
    <property type="project" value="TreeGrafter"/>
</dbReference>
<reference evidence="5 6" key="1">
    <citation type="submission" date="2020-04" db="EMBL/GenBank/DDBJ databases">
        <title>MicrobeNet Type strains.</title>
        <authorList>
            <person name="Nicholson A.C."/>
        </authorList>
    </citation>
    <scope>NUCLEOTIDE SEQUENCE [LARGE SCALE GENOMIC DNA]</scope>
    <source>
        <strain evidence="5 6">DSM 45078</strain>
    </source>
</reference>
<dbReference type="InterPro" id="IPR029058">
    <property type="entry name" value="AB_hydrolase_fold"/>
</dbReference>
<evidence type="ECO:0000256" key="4">
    <source>
        <dbReference type="SAM" id="SignalP"/>
    </source>
</evidence>
<feature type="signal peptide" evidence="4">
    <location>
        <begin position="1"/>
        <end position="21"/>
    </location>
</feature>
<dbReference type="SUPFAM" id="SSF53474">
    <property type="entry name" value="alpha/beta-Hydrolases"/>
    <property type="match status" value="1"/>
</dbReference>
<dbReference type="PANTHER" id="PTHR10272">
    <property type="entry name" value="PLATELET-ACTIVATING FACTOR ACETYLHYDROLASE"/>
    <property type="match status" value="1"/>
</dbReference>
<sequence>MKLRRTGLVLAAVLAAFTGSAGVAHTDPAAPATAVALTLPAPTGPHSVGVTEVHLIDSGRTDPWHPDQRRELMVEVWYPATVDRGATAAPWMPPGGRQAQNTYLDELGAPPGSWALAPSHSHQDAPALPDHGRFPVVLNSPGMTDTTGWSTAQAEDLASHGYAVVAINHTHEAFSVHFPDGRETVTEVPLDSPQEVLRDLLLPTRVADARFVLDRLAEIAGGPDPQQVLPPALAAHLDLSKVGMFGHSLGGSTTAQAIHDDPRIRAGVNLDGPILGSVATDGLDRPLLMLASGNYPWSEDPGWQPGWPNNTGLKVPLRVEGTEHMSFCDQQVILPQLAAAGLIPAGTTTRTVGSIDPIRSIDLQRDYLRAYFDAVFGRIGTGIIETITSLARPEMLPRP</sequence>
<dbReference type="Gene3D" id="3.40.50.1820">
    <property type="entry name" value="alpha/beta hydrolase"/>
    <property type="match status" value="1"/>
</dbReference>
<accession>A0A846XJF8</accession>
<evidence type="ECO:0000313" key="5">
    <source>
        <dbReference type="EMBL" id="NKY36451.1"/>
    </source>
</evidence>
<name>A0A846XJF8_9NOCA</name>
<keyword evidence="1 5" id="KW-0378">Hydrolase</keyword>
<comment type="caution">
    <text evidence="5">The sequence shown here is derived from an EMBL/GenBank/DDBJ whole genome shotgun (WGS) entry which is preliminary data.</text>
</comment>
<dbReference type="GO" id="GO:0016042">
    <property type="term" value="P:lipid catabolic process"/>
    <property type="evidence" value="ECO:0007669"/>
    <property type="project" value="UniProtKB-KW"/>
</dbReference>
<evidence type="ECO:0000256" key="1">
    <source>
        <dbReference type="ARBA" id="ARBA00022801"/>
    </source>
</evidence>
<dbReference type="Pfam" id="PF03403">
    <property type="entry name" value="PAF-AH_p_II"/>
    <property type="match status" value="1"/>
</dbReference>
<protein>
    <submittedName>
        <fullName evidence="5">Hydrolase</fullName>
    </submittedName>
</protein>
<keyword evidence="2" id="KW-0442">Lipid degradation</keyword>
<keyword evidence="4" id="KW-0732">Signal</keyword>
<evidence type="ECO:0000256" key="3">
    <source>
        <dbReference type="ARBA" id="ARBA00023098"/>
    </source>
</evidence>
<gene>
    <name evidence="5" type="ORF">HGA13_25775</name>
</gene>
<keyword evidence="6" id="KW-1185">Reference proteome</keyword>
<dbReference type="AlphaFoldDB" id="A0A846XJF8"/>
<organism evidence="5 6">
    <name type="scientific">Nocardia speluncae</name>
    <dbReference type="NCBI Taxonomy" id="419477"/>
    <lineage>
        <taxon>Bacteria</taxon>
        <taxon>Bacillati</taxon>
        <taxon>Actinomycetota</taxon>
        <taxon>Actinomycetes</taxon>
        <taxon>Mycobacteriales</taxon>
        <taxon>Nocardiaceae</taxon>
        <taxon>Nocardia</taxon>
    </lineage>
</organism>
<dbReference type="RefSeq" id="WP_168443508.1">
    <property type="nucleotide sequence ID" value="NZ_JAAXOO010000007.1"/>
</dbReference>
<proteinExistence type="predicted"/>
<dbReference type="PANTHER" id="PTHR10272:SF0">
    <property type="entry name" value="PLATELET-ACTIVATING FACTOR ACETYLHYDROLASE"/>
    <property type="match status" value="1"/>
</dbReference>
<feature type="chain" id="PRO_5038800946" evidence="4">
    <location>
        <begin position="22"/>
        <end position="399"/>
    </location>
</feature>
<evidence type="ECO:0000256" key="2">
    <source>
        <dbReference type="ARBA" id="ARBA00022963"/>
    </source>
</evidence>
<evidence type="ECO:0000313" key="6">
    <source>
        <dbReference type="Proteomes" id="UP000565715"/>
    </source>
</evidence>